<proteinExistence type="predicted"/>
<accession>A0ABQ5JHQ7</accession>
<comment type="caution">
    <text evidence="2">The sequence shown here is derived from an EMBL/GenBank/DDBJ whole genome shotgun (WGS) entry which is preliminary data.</text>
</comment>
<protein>
    <submittedName>
        <fullName evidence="2">Uncharacterized protein</fullName>
    </submittedName>
</protein>
<reference evidence="2" key="1">
    <citation type="journal article" date="2022" name="Int. J. Mol. Sci.">
        <title>Draft Genome of Tanacetum Coccineum: Genomic Comparison of Closely Related Tanacetum-Family Plants.</title>
        <authorList>
            <person name="Yamashiro T."/>
            <person name="Shiraishi A."/>
            <person name="Nakayama K."/>
            <person name="Satake H."/>
        </authorList>
    </citation>
    <scope>NUCLEOTIDE SEQUENCE</scope>
</reference>
<sequence>MTPNEFDSNSDEFDSSFSSSVEEIVSSKGLSKAFLIWYDDETGEDIEEFYFKKPKNKGKCSNSTALPTLKSKGKGSNSTTSKSSASNSPALLTLKIQRTLKNPPKKFIVKSVVPIWNCCIALENKTTWDMILMKSFEVAQ</sequence>
<evidence type="ECO:0000256" key="1">
    <source>
        <dbReference type="SAM" id="MobiDB-lite"/>
    </source>
</evidence>
<feature type="region of interest" description="Disordered" evidence="1">
    <location>
        <begin position="55"/>
        <end position="87"/>
    </location>
</feature>
<evidence type="ECO:0000313" key="3">
    <source>
        <dbReference type="Proteomes" id="UP001151760"/>
    </source>
</evidence>
<name>A0ABQ5JHQ7_9ASTR</name>
<dbReference type="EMBL" id="BQNB010021850">
    <property type="protein sequence ID" value="GJU10679.1"/>
    <property type="molecule type" value="Genomic_DNA"/>
</dbReference>
<keyword evidence="3" id="KW-1185">Reference proteome</keyword>
<feature type="compositionally biased region" description="Low complexity" evidence="1">
    <location>
        <begin position="74"/>
        <end position="87"/>
    </location>
</feature>
<organism evidence="2 3">
    <name type="scientific">Tanacetum coccineum</name>
    <dbReference type="NCBI Taxonomy" id="301880"/>
    <lineage>
        <taxon>Eukaryota</taxon>
        <taxon>Viridiplantae</taxon>
        <taxon>Streptophyta</taxon>
        <taxon>Embryophyta</taxon>
        <taxon>Tracheophyta</taxon>
        <taxon>Spermatophyta</taxon>
        <taxon>Magnoliopsida</taxon>
        <taxon>eudicotyledons</taxon>
        <taxon>Gunneridae</taxon>
        <taxon>Pentapetalae</taxon>
        <taxon>asterids</taxon>
        <taxon>campanulids</taxon>
        <taxon>Asterales</taxon>
        <taxon>Asteraceae</taxon>
        <taxon>Asteroideae</taxon>
        <taxon>Anthemideae</taxon>
        <taxon>Anthemidinae</taxon>
        <taxon>Tanacetum</taxon>
    </lineage>
</organism>
<dbReference type="Proteomes" id="UP001151760">
    <property type="component" value="Unassembled WGS sequence"/>
</dbReference>
<evidence type="ECO:0000313" key="2">
    <source>
        <dbReference type="EMBL" id="GJU10679.1"/>
    </source>
</evidence>
<gene>
    <name evidence="2" type="ORF">Tco_1133075</name>
</gene>
<reference evidence="2" key="2">
    <citation type="submission" date="2022-01" db="EMBL/GenBank/DDBJ databases">
        <authorList>
            <person name="Yamashiro T."/>
            <person name="Shiraishi A."/>
            <person name="Satake H."/>
            <person name="Nakayama K."/>
        </authorList>
    </citation>
    <scope>NUCLEOTIDE SEQUENCE</scope>
</reference>